<dbReference type="SUPFAM" id="SSF46894">
    <property type="entry name" value="C-terminal effector domain of the bipartite response regulators"/>
    <property type="match status" value="1"/>
</dbReference>
<dbReference type="InterPro" id="IPR058245">
    <property type="entry name" value="NreC/VraR/RcsB-like_REC"/>
</dbReference>
<dbReference type="PANTHER" id="PTHR43214">
    <property type="entry name" value="TWO-COMPONENT RESPONSE REGULATOR"/>
    <property type="match status" value="1"/>
</dbReference>
<dbReference type="Gene3D" id="1.10.10.10">
    <property type="entry name" value="Winged helix-like DNA-binding domain superfamily/Winged helix DNA-binding domain"/>
    <property type="match status" value="1"/>
</dbReference>
<dbReference type="InterPro" id="IPR036388">
    <property type="entry name" value="WH-like_DNA-bd_sf"/>
</dbReference>
<dbReference type="GO" id="GO:0000160">
    <property type="term" value="P:phosphorelay signal transduction system"/>
    <property type="evidence" value="ECO:0007669"/>
    <property type="project" value="InterPro"/>
</dbReference>
<keyword evidence="6" id="KW-1185">Reference proteome</keyword>
<dbReference type="Gene3D" id="3.40.50.2300">
    <property type="match status" value="1"/>
</dbReference>
<dbReference type="PANTHER" id="PTHR43214:SF17">
    <property type="entry name" value="TRANSCRIPTIONAL REGULATORY PROTEIN RCSB"/>
    <property type="match status" value="1"/>
</dbReference>
<dbReference type="GO" id="GO:0006355">
    <property type="term" value="P:regulation of DNA-templated transcription"/>
    <property type="evidence" value="ECO:0007669"/>
    <property type="project" value="InterPro"/>
</dbReference>
<evidence type="ECO:0000256" key="2">
    <source>
        <dbReference type="ARBA" id="ARBA00023125"/>
    </source>
</evidence>
<proteinExistence type="predicted"/>
<keyword evidence="2 5" id="KW-0238">DNA-binding</keyword>
<keyword evidence="1 3" id="KW-0597">Phosphoprotein</keyword>
<gene>
    <name evidence="5" type="ORF">NOV72_02660</name>
</gene>
<evidence type="ECO:0000313" key="5">
    <source>
        <dbReference type="EMBL" id="SPB15434.1"/>
    </source>
</evidence>
<dbReference type="AlphaFoldDB" id="A0A2U3I5J5"/>
<evidence type="ECO:0000256" key="1">
    <source>
        <dbReference type="ARBA" id="ARBA00022553"/>
    </source>
</evidence>
<sequence>MGKTRIAIVDDHPLILSGLRKTFESSAFDVVGAFTEPAQLLQMLSDEPCDVVVADYSMPGDQALDGWRFLASVSSEFPNLRVLVYTEFDDPFLVGSLVKRGVAGIVSKRDEMQEVLAATHSLAQGDSYLSPVANASLERFNVMPEYQRFMALTRRQMEVTGLMLCGLSVCETARLLRRRINTISTQRTEACRRLGFSGESEVYRFAIDHRLWLDRSTPGIELRPA</sequence>
<dbReference type="SMART" id="SM00421">
    <property type="entry name" value="HTH_LUXR"/>
    <property type="match status" value="1"/>
</dbReference>
<dbReference type="SMART" id="SM00448">
    <property type="entry name" value="REC"/>
    <property type="match status" value="1"/>
</dbReference>
<feature type="domain" description="Response regulatory" evidence="4">
    <location>
        <begin position="5"/>
        <end position="123"/>
    </location>
</feature>
<dbReference type="PROSITE" id="PS50110">
    <property type="entry name" value="RESPONSE_REGULATORY"/>
    <property type="match status" value="1"/>
</dbReference>
<dbReference type="OrthoDB" id="8585266at2"/>
<dbReference type="SUPFAM" id="SSF52172">
    <property type="entry name" value="CheY-like"/>
    <property type="match status" value="1"/>
</dbReference>
<accession>A0A2U3I5J5</accession>
<dbReference type="Proteomes" id="UP000238169">
    <property type="component" value="Unassembled WGS sequence"/>
</dbReference>
<feature type="modified residue" description="4-aspartylphosphate" evidence="3">
    <location>
        <position position="55"/>
    </location>
</feature>
<evidence type="ECO:0000259" key="4">
    <source>
        <dbReference type="PROSITE" id="PS50110"/>
    </source>
</evidence>
<organism evidence="5 6">
    <name type="scientific">Caballeronia novacaledonica</name>
    <dbReference type="NCBI Taxonomy" id="1544861"/>
    <lineage>
        <taxon>Bacteria</taxon>
        <taxon>Pseudomonadati</taxon>
        <taxon>Pseudomonadota</taxon>
        <taxon>Betaproteobacteria</taxon>
        <taxon>Burkholderiales</taxon>
        <taxon>Burkholderiaceae</taxon>
        <taxon>Caballeronia</taxon>
    </lineage>
</organism>
<reference evidence="6" key="1">
    <citation type="submission" date="2018-01" db="EMBL/GenBank/DDBJ databases">
        <authorList>
            <person name="Peeters C."/>
        </authorList>
    </citation>
    <scope>NUCLEOTIDE SEQUENCE [LARGE SCALE GENOMIC DNA]</scope>
</reference>
<dbReference type="InterPro" id="IPR001789">
    <property type="entry name" value="Sig_transdc_resp-reg_receiver"/>
</dbReference>
<dbReference type="InterPro" id="IPR000792">
    <property type="entry name" value="Tscrpt_reg_LuxR_C"/>
</dbReference>
<dbReference type="InterPro" id="IPR016032">
    <property type="entry name" value="Sig_transdc_resp-reg_C-effctor"/>
</dbReference>
<evidence type="ECO:0000313" key="6">
    <source>
        <dbReference type="Proteomes" id="UP000238169"/>
    </source>
</evidence>
<dbReference type="EMBL" id="OGTP01000007">
    <property type="protein sequence ID" value="SPB15434.1"/>
    <property type="molecule type" value="Genomic_DNA"/>
</dbReference>
<dbReference type="RefSeq" id="WP_106855070.1">
    <property type="nucleotide sequence ID" value="NZ_OGTP01000007.1"/>
</dbReference>
<dbReference type="GO" id="GO:0003677">
    <property type="term" value="F:DNA binding"/>
    <property type="evidence" value="ECO:0007669"/>
    <property type="project" value="UniProtKB-KW"/>
</dbReference>
<name>A0A2U3I5J5_9BURK</name>
<dbReference type="InterPro" id="IPR011006">
    <property type="entry name" value="CheY-like_superfamily"/>
</dbReference>
<dbReference type="InterPro" id="IPR039420">
    <property type="entry name" value="WalR-like"/>
</dbReference>
<protein>
    <submittedName>
        <fullName evidence="5">DNA-binding response regulator</fullName>
    </submittedName>
</protein>
<evidence type="ECO:0000256" key="3">
    <source>
        <dbReference type="PROSITE-ProRule" id="PRU00169"/>
    </source>
</evidence>
<dbReference type="Pfam" id="PF00072">
    <property type="entry name" value="Response_reg"/>
    <property type="match status" value="1"/>
</dbReference>
<dbReference type="CDD" id="cd17535">
    <property type="entry name" value="REC_NarL-like"/>
    <property type="match status" value="1"/>
</dbReference>